<sequence>MMHFLNIMYFCTSMHPYMEEWEGQKLRNRVERLRQDDSYAQHDAEVIASVMAEQLDSEVSGPQKLPVPVEKLSLYAMPPRTFTLFDDGFSRNEDSTYSAYPEYLGGLVGWQDTEQVQKLTAEDKALIHKFQQQHGLPITDFDELQRS</sequence>
<name>M3AJU5_PSEFD</name>
<accession>M3AJU5</accession>
<dbReference type="KEGG" id="pfj:MYCFIDRAFT_203176"/>
<organism evidence="1 2">
    <name type="scientific">Pseudocercospora fijiensis (strain CIRAD86)</name>
    <name type="common">Black leaf streak disease fungus</name>
    <name type="synonym">Mycosphaerella fijiensis</name>
    <dbReference type="NCBI Taxonomy" id="383855"/>
    <lineage>
        <taxon>Eukaryota</taxon>
        <taxon>Fungi</taxon>
        <taxon>Dikarya</taxon>
        <taxon>Ascomycota</taxon>
        <taxon>Pezizomycotina</taxon>
        <taxon>Dothideomycetes</taxon>
        <taxon>Dothideomycetidae</taxon>
        <taxon>Mycosphaerellales</taxon>
        <taxon>Mycosphaerellaceae</taxon>
        <taxon>Pseudocercospora</taxon>
    </lineage>
</organism>
<proteinExistence type="predicted"/>
<protein>
    <submittedName>
        <fullName evidence="1">Uncharacterized protein</fullName>
    </submittedName>
</protein>
<feature type="non-terminal residue" evidence="1">
    <location>
        <position position="147"/>
    </location>
</feature>
<dbReference type="GeneID" id="19336119"/>
<dbReference type="VEuPathDB" id="FungiDB:MYCFIDRAFT_203176"/>
<dbReference type="RefSeq" id="XP_007925408.1">
    <property type="nucleotide sequence ID" value="XM_007927217.1"/>
</dbReference>
<dbReference type="HOGENOM" id="CLU_1768914_0_0_1"/>
<evidence type="ECO:0000313" key="2">
    <source>
        <dbReference type="Proteomes" id="UP000016932"/>
    </source>
</evidence>
<gene>
    <name evidence="1" type="ORF">MYCFIDRAFT_203176</name>
</gene>
<dbReference type="EMBL" id="KB446557">
    <property type="protein sequence ID" value="EME84836.1"/>
    <property type="molecule type" value="Genomic_DNA"/>
</dbReference>
<dbReference type="AlphaFoldDB" id="M3AJU5"/>
<reference evidence="1 2" key="1">
    <citation type="journal article" date="2012" name="PLoS Pathog.">
        <title>Diverse lifestyles and strategies of plant pathogenesis encoded in the genomes of eighteen Dothideomycetes fungi.</title>
        <authorList>
            <person name="Ohm R.A."/>
            <person name="Feau N."/>
            <person name="Henrissat B."/>
            <person name="Schoch C.L."/>
            <person name="Horwitz B.A."/>
            <person name="Barry K.W."/>
            <person name="Condon B.J."/>
            <person name="Copeland A.C."/>
            <person name="Dhillon B."/>
            <person name="Glaser F."/>
            <person name="Hesse C.N."/>
            <person name="Kosti I."/>
            <person name="LaButti K."/>
            <person name="Lindquist E.A."/>
            <person name="Lucas S."/>
            <person name="Salamov A.A."/>
            <person name="Bradshaw R.E."/>
            <person name="Ciuffetti L."/>
            <person name="Hamelin R.C."/>
            <person name="Kema G.H.J."/>
            <person name="Lawrence C."/>
            <person name="Scott J.A."/>
            <person name="Spatafora J.W."/>
            <person name="Turgeon B.G."/>
            <person name="de Wit P.J.G.M."/>
            <person name="Zhong S."/>
            <person name="Goodwin S.B."/>
            <person name="Grigoriev I.V."/>
        </authorList>
    </citation>
    <scope>NUCLEOTIDE SEQUENCE [LARGE SCALE GENOMIC DNA]</scope>
    <source>
        <strain evidence="1 2">CIRAD86</strain>
    </source>
</reference>
<keyword evidence="2" id="KW-1185">Reference proteome</keyword>
<evidence type="ECO:0000313" key="1">
    <source>
        <dbReference type="EMBL" id="EME84836.1"/>
    </source>
</evidence>
<dbReference type="Proteomes" id="UP000016932">
    <property type="component" value="Unassembled WGS sequence"/>
</dbReference>